<dbReference type="Proteomes" id="UP000037086">
    <property type="component" value="Unassembled WGS sequence"/>
</dbReference>
<evidence type="ECO:0000313" key="1">
    <source>
        <dbReference type="EMBL" id="KND62801.1"/>
    </source>
</evidence>
<dbReference type="PATRIC" id="fig|198422.3.peg.9"/>
<dbReference type="AlphaFoldDB" id="A0A0L0MKH5"/>
<reference evidence="1 2" key="1">
    <citation type="journal article" date="2015" name="BMC Microbiol.">
        <title>'Candidatus Phytoplasma phoenicium' associated with almond witches'-broom disease: from draft genome to genetic diversity among strain populations.</title>
        <authorList>
            <person name="Quaglino F."/>
            <person name="Kube M."/>
            <person name="Jawhari M."/>
            <person name="Abou-Jawdah Y."/>
            <person name="Siewert C."/>
            <person name="Choueiri E."/>
            <person name="Sobh H."/>
            <person name="Casati P."/>
            <person name="Tedeschi R."/>
            <person name="Molino Lova M."/>
            <person name="Alma A."/>
            <person name="Bianco P.A."/>
        </authorList>
    </citation>
    <scope>NUCLEOTIDE SEQUENCE [LARGE SCALE GENOMIC DNA]</scope>
    <source>
        <strain evidence="1 2">SA213</strain>
    </source>
</reference>
<evidence type="ECO:0000313" key="2">
    <source>
        <dbReference type="Proteomes" id="UP000037086"/>
    </source>
</evidence>
<comment type="caution">
    <text evidence="1">The sequence shown here is derived from an EMBL/GenBank/DDBJ whole genome shotgun (WGS) entry which is preliminary data.</text>
</comment>
<dbReference type="EMBL" id="JPSQ01000001">
    <property type="protein sequence ID" value="KND62801.1"/>
    <property type="molecule type" value="Genomic_DNA"/>
</dbReference>
<name>A0A0L0MKH5_9MOLU</name>
<proteinExistence type="predicted"/>
<organism evidence="1 2">
    <name type="scientific">Candidatus Phytoplasma phoenicium</name>
    <dbReference type="NCBI Taxonomy" id="198422"/>
    <lineage>
        <taxon>Bacteria</taxon>
        <taxon>Bacillati</taxon>
        <taxon>Mycoplasmatota</taxon>
        <taxon>Mollicutes</taxon>
        <taxon>Acholeplasmatales</taxon>
        <taxon>Acholeplasmataceae</taxon>
        <taxon>Candidatus Phytoplasma</taxon>
        <taxon>16SrIX (Pigeon pea witches'-broom group)</taxon>
    </lineage>
</organism>
<protein>
    <submittedName>
        <fullName evidence="1">Uncharacterized protein</fullName>
    </submittedName>
</protein>
<gene>
    <name evidence="1" type="ORF">AlmWB_00080</name>
</gene>
<keyword evidence="2" id="KW-1185">Reference proteome</keyword>
<sequence>MVEAQQLKKLDTRFEFYLLTNNTMETQRLNHKIHQGKVSGINQVIDCFSPQANIFLKTLLIYQFIPFGDINMIKKTIKELKS</sequence>
<accession>A0A0L0MKH5</accession>